<dbReference type="AlphaFoldDB" id="A0A674MFE5"/>
<dbReference type="InterPro" id="IPR052789">
    <property type="entry name" value="SSUH2_homolog"/>
</dbReference>
<reference evidence="1" key="3">
    <citation type="submission" date="2025-09" db="UniProtKB">
        <authorList>
            <consortium name="Ensembl"/>
        </authorList>
    </citation>
    <scope>IDENTIFICATION</scope>
</reference>
<proteinExistence type="predicted"/>
<accession>A0A674MFE5</accession>
<dbReference type="PANTHER" id="PTHR48465:SF1">
    <property type="entry name" value="PROTEIN SSUH2 HOMOLOG"/>
    <property type="match status" value="1"/>
</dbReference>
<dbReference type="Proteomes" id="UP000005226">
    <property type="component" value="Chromosome 3"/>
</dbReference>
<protein>
    <submittedName>
        <fullName evidence="1">Ssu-2 homolog, related sequence 1</fullName>
    </submittedName>
</protein>
<gene>
    <name evidence="1" type="primary">ssuh2rs1</name>
</gene>
<sequence length="352" mass="38652">MFAPPAADPAGPSAPPASMFDSMPGYEGTVSGGVLLPLLSTCSWATFSVNSIPSITEDTAREAFVLFTSSKCCYSSAPAKDGVITAMEAFNTYRYRLETFVESRSTEWSYEPYNGQAVDAYVQPPPGPWDTPATPPSFFMDGKTVVKVPYTSSVKGCHVCVGMGRKPCKDCAGSGNKLCWVCNGSGFRHGGDRCHHCNGRGRENCSHCHGQGSSLCSMCHGKQQLLVYINLTVKWTNNSNDYVVEQSSGLQVDNFSKVSGKEVYRDSQYMVYPVLGFPDPSVVQASQQFVNDHQSRFSQTSRILQQRQTIELIPVTKVNYSWKGKSHVYFVYGNEFKVNADNYPATCCCTVM</sequence>
<dbReference type="CDD" id="cd10719">
    <property type="entry name" value="DnaJ_zf"/>
    <property type="match status" value="1"/>
</dbReference>
<dbReference type="GO" id="GO:0031072">
    <property type="term" value="F:heat shock protein binding"/>
    <property type="evidence" value="ECO:0007669"/>
    <property type="project" value="InterPro"/>
</dbReference>
<dbReference type="Ensembl" id="ENSTRUT00000086781.1">
    <property type="protein sequence ID" value="ENSTRUP00000060177.1"/>
    <property type="gene ID" value="ENSTRUG00000009410.3"/>
</dbReference>
<dbReference type="GeneTree" id="ENSGT00940000163873"/>
<reference evidence="1" key="2">
    <citation type="submission" date="2025-08" db="UniProtKB">
        <authorList>
            <consortium name="Ensembl"/>
        </authorList>
    </citation>
    <scope>IDENTIFICATION</scope>
</reference>
<name>A0A674MFE5_TAKRU</name>
<dbReference type="GO" id="GO:0051082">
    <property type="term" value="F:unfolded protein binding"/>
    <property type="evidence" value="ECO:0007669"/>
    <property type="project" value="InterPro"/>
</dbReference>
<evidence type="ECO:0000313" key="1">
    <source>
        <dbReference type="Ensembl" id="ENSTRUP00000060177.1"/>
    </source>
</evidence>
<keyword evidence="2" id="KW-1185">Reference proteome</keyword>
<dbReference type="InterPro" id="IPR001305">
    <property type="entry name" value="HSP_DnaJ_Cys-rich_dom"/>
</dbReference>
<dbReference type="PANTHER" id="PTHR48465">
    <property type="entry name" value="PROTEIN SSUH2 HOMOLOG"/>
    <property type="match status" value="1"/>
</dbReference>
<evidence type="ECO:0000313" key="2">
    <source>
        <dbReference type="Proteomes" id="UP000005226"/>
    </source>
</evidence>
<organism evidence="1 2">
    <name type="scientific">Takifugu rubripes</name>
    <name type="common">Japanese pufferfish</name>
    <name type="synonym">Fugu rubripes</name>
    <dbReference type="NCBI Taxonomy" id="31033"/>
    <lineage>
        <taxon>Eukaryota</taxon>
        <taxon>Metazoa</taxon>
        <taxon>Chordata</taxon>
        <taxon>Craniata</taxon>
        <taxon>Vertebrata</taxon>
        <taxon>Euteleostomi</taxon>
        <taxon>Actinopterygii</taxon>
        <taxon>Neopterygii</taxon>
        <taxon>Teleostei</taxon>
        <taxon>Neoteleostei</taxon>
        <taxon>Acanthomorphata</taxon>
        <taxon>Eupercaria</taxon>
        <taxon>Tetraodontiformes</taxon>
        <taxon>Tetradontoidea</taxon>
        <taxon>Tetraodontidae</taxon>
        <taxon>Takifugu</taxon>
    </lineage>
</organism>
<reference evidence="1 2" key="1">
    <citation type="journal article" date="2011" name="Genome Biol. Evol.">
        <title>Integration of the genetic map and genome assembly of fugu facilitates insights into distinct features of genome evolution in teleosts and mammals.</title>
        <authorList>
            <person name="Kai W."/>
            <person name="Kikuchi K."/>
            <person name="Tohari S."/>
            <person name="Chew A.K."/>
            <person name="Tay A."/>
            <person name="Fujiwara A."/>
            <person name="Hosoya S."/>
            <person name="Suetake H."/>
            <person name="Naruse K."/>
            <person name="Brenner S."/>
            <person name="Suzuki Y."/>
            <person name="Venkatesh B."/>
        </authorList>
    </citation>
    <scope>NUCLEOTIDE SEQUENCE [LARGE SCALE GENOMIC DNA]</scope>
</reference>